<keyword evidence="10" id="KW-1185">Reference proteome</keyword>
<protein>
    <recommendedName>
        <fullName evidence="6">Ufm1-specific protease 2</fullName>
    </recommendedName>
</protein>
<dbReference type="PANTHER" id="PTHR48153">
    <property type="entry name" value="UFM1-SPECIFIC PROTEASE 2"/>
    <property type="match status" value="1"/>
</dbReference>
<dbReference type="GO" id="GO:0005783">
    <property type="term" value="C:endoplasmic reticulum"/>
    <property type="evidence" value="ECO:0007669"/>
    <property type="project" value="TreeGrafter"/>
</dbReference>
<dbReference type="Pfam" id="PF20908">
    <property type="entry name" value="UfSP2_N"/>
    <property type="match status" value="1"/>
</dbReference>
<evidence type="ECO:0000259" key="7">
    <source>
        <dbReference type="Pfam" id="PF07910"/>
    </source>
</evidence>
<keyword evidence="2" id="KW-0645">Protease</keyword>
<dbReference type="Proteomes" id="UP001221898">
    <property type="component" value="Unassembled WGS sequence"/>
</dbReference>
<dbReference type="Gene3D" id="3.90.70.130">
    <property type="match status" value="1"/>
</dbReference>
<evidence type="ECO:0000256" key="5">
    <source>
        <dbReference type="ARBA" id="ARBA00022807"/>
    </source>
</evidence>
<name>A0AAD7RIM7_9TELE</name>
<dbReference type="InterPro" id="IPR049387">
    <property type="entry name" value="UFSP2-like_2nd"/>
</dbReference>
<dbReference type="GO" id="GO:0006508">
    <property type="term" value="P:proteolysis"/>
    <property type="evidence" value="ECO:0007669"/>
    <property type="project" value="UniProtKB-KW"/>
</dbReference>
<evidence type="ECO:0000256" key="3">
    <source>
        <dbReference type="ARBA" id="ARBA00022786"/>
    </source>
</evidence>
<evidence type="ECO:0000256" key="6">
    <source>
        <dbReference type="ARBA" id="ARBA00040469"/>
    </source>
</evidence>
<dbReference type="GO" id="GO:0005634">
    <property type="term" value="C:nucleus"/>
    <property type="evidence" value="ECO:0007669"/>
    <property type="project" value="TreeGrafter"/>
</dbReference>
<evidence type="ECO:0000259" key="8">
    <source>
        <dbReference type="Pfam" id="PF20908"/>
    </source>
</evidence>
<accession>A0AAD7RIM7</accession>
<sequence>MVLLDVSSIIFRLRGGLELTCQLDSTDGPSVQQTLSEAFRRLCSKIRSESLVFSVRNSHILIWPNKGVHIIPDEVTENTPCKDIQHHIQAEENDSGKKSFKKKDKKGTTTSVINIDLMMEMTEPSHLSAPTLTRRNRKQHSVRMTLPMDCVASVPTDDNIGAVSGRLVGALCDQLADMEKVVLQHMKGTSLLLPQPLHFLLPEPAGLVTAVYPAGVPDSRLEFVRKELHGRFELPDDRPCFRRANAFHFPDEPYKDGYLRNPHTAVNLPTMENAKPYLVQGVYSYHHYMQDRMDDNGWGCAYRSLQTVCSWYQQQGYVDREVPSHREIQQALVDVGDKPAAFVGSRQWIGSIEVQVVLDQLLGVTSKILFVSQGSDLASKGRELANHFQAEGTPIMIGGGVLAHTILGVLWSETTGQIKFLILDPHYTGGEDLQLITDKGWCGWKGPEFWDKNAYYNLCMPQRPKTI</sequence>
<dbReference type="FunFam" id="3.90.70.130:FF:000001">
    <property type="entry name" value="Probable Ufm1-specific protease 2"/>
    <property type="match status" value="1"/>
</dbReference>
<evidence type="ECO:0000313" key="10">
    <source>
        <dbReference type="Proteomes" id="UP001221898"/>
    </source>
</evidence>
<organism evidence="9 10">
    <name type="scientific">Aldrovandia affinis</name>
    <dbReference type="NCBI Taxonomy" id="143900"/>
    <lineage>
        <taxon>Eukaryota</taxon>
        <taxon>Metazoa</taxon>
        <taxon>Chordata</taxon>
        <taxon>Craniata</taxon>
        <taxon>Vertebrata</taxon>
        <taxon>Euteleostomi</taxon>
        <taxon>Actinopterygii</taxon>
        <taxon>Neopterygii</taxon>
        <taxon>Teleostei</taxon>
        <taxon>Notacanthiformes</taxon>
        <taxon>Halosauridae</taxon>
        <taxon>Aldrovandia</taxon>
    </lineage>
</organism>
<evidence type="ECO:0000313" key="9">
    <source>
        <dbReference type="EMBL" id="KAJ8383451.1"/>
    </source>
</evidence>
<evidence type="ECO:0000256" key="2">
    <source>
        <dbReference type="ARBA" id="ARBA00022670"/>
    </source>
</evidence>
<gene>
    <name evidence="9" type="ORF">AAFF_G00220470</name>
</gene>
<feature type="domain" description="UFSP2 second" evidence="8">
    <location>
        <begin position="36"/>
        <end position="254"/>
    </location>
</feature>
<dbReference type="Pfam" id="PF07910">
    <property type="entry name" value="Peptidase_C78"/>
    <property type="match status" value="1"/>
</dbReference>
<dbReference type="AlphaFoldDB" id="A0AAD7RIM7"/>
<comment type="similarity">
    <text evidence="1">Belongs to the peptidase C78 family.</text>
</comment>
<comment type="caution">
    <text evidence="9">The sequence shown here is derived from an EMBL/GenBank/DDBJ whole genome shotgun (WGS) entry which is preliminary data.</text>
</comment>
<feature type="domain" description="UFSP1/2/DUB catalytic" evidence="7">
    <location>
        <begin position="277"/>
        <end position="459"/>
    </location>
</feature>
<reference evidence="9" key="1">
    <citation type="journal article" date="2023" name="Science">
        <title>Genome structures resolve the early diversification of teleost fishes.</title>
        <authorList>
            <person name="Parey E."/>
            <person name="Louis A."/>
            <person name="Montfort J."/>
            <person name="Bouchez O."/>
            <person name="Roques C."/>
            <person name="Iampietro C."/>
            <person name="Lluch J."/>
            <person name="Castinel A."/>
            <person name="Donnadieu C."/>
            <person name="Desvignes T."/>
            <person name="Floi Bucao C."/>
            <person name="Jouanno E."/>
            <person name="Wen M."/>
            <person name="Mejri S."/>
            <person name="Dirks R."/>
            <person name="Jansen H."/>
            <person name="Henkel C."/>
            <person name="Chen W.J."/>
            <person name="Zahm M."/>
            <person name="Cabau C."/>
            <person name="Klopp C."/>
            <person name="Thompson A.W."/>
            <person name="Robinson-Rechavi M."/>
            <person name="Braasch I."/>
            <person name="Lecointre G."/>
            <person name="Bobe J."/>
            <person name="Postlethwait J.H."/>
            <person name="Berthelot C."/>
            <person name="Roest Crollius H."/>
            <person name="Guiguen Y."/>
        </authorList>
    </citation>
    <scope>NUCLEOTIDE SEQUENCE</scope>
    <source>
        <strain evidence="9">NC1722</strain>
    </source>
</reference>
<dbReference type="PANTHER" id="PTHR48153:SF2">
    <property type="entry name" value="UFM1-SPECIFIC PROTEASE 2"/>
    <property type="match status" value="1"/>
</dbReference>
<keyword evidence="4" id="KW-0378">Hydrolase</keyword>
<evidence type="ECO:0000256" key="4">
    <source>
        <dbReference type="ARBA" id="ARBA00022801"/>
    </source>
</evidence>
<keyword evidence="3" id="KW-0833">Ubl conjugation pathway</keyword>
<dbReference type="EMBL" id="JAINUG010000293">
    <property type="protein sequence ID" value="KAJ8383451.1"/>
    <property type="molecule type" value="Genomic_DNA"/>
</dbReference>
<keyword evidence="5" id="KW-0788">Thiol protease</keyword>
<proteinExistence type="inferred from homology"/>
<evidence type="ECO:0000256" key="1">
    <source>
        <dbReference type="ARBA" id="ARBA00008552"/>
    </source>
</evidence>
<dbReference type="GO" id="GO:0071567">
    <property type="term" value="F:deUFMylase activity"/>
    <property type="evidence" value="ECO:0007669"/>
    <property type="project" value="TreeGrafter"/>
</dbReference>
<dbReference type="InterPro" id="IPR012462">
    <property type="entry name" value="UFSP1/2_DUB_cat"/>
</dbReference>